<accession>A0A836G6M6</accession>
<evidence type="ECO:0000256" key="1">
    <source>
        <dbReference type="SAM" id="MobiDB-lite"/>
    </source>
</evidence>
<evidence type="ECO:0000313" key="3">
    <source>
        <dbReference type="Proteomes" id="UP000674143"/>
    </source>
</evidence>
<reference evidence="3" key="2">
    <citation type="journal article" date="2021" name="Sci. Data">
        <title>Chromosome-scale genome sequencing, assembly and annotation of six genomes from subfamily Leishmaniinae.</title>
        <authorList>
            <person name="Almutairi H."/>
            <person name="Urbaniak M.D."/>
            <person name="Bates M.D."/>
            <person name="Jariyapan N."/>
            <person name="Kwakye-Nuako G."/>
            <person name="Thomaz Soccol V."/>
            <person name="Al-Salem W.S."/>
            <person name="Dillon R.J."/>
            <person name="Bates P.A."/>
            <person name="Gatherer D."/>
        </authorList>
    </citation>
    <scope>NUCLEOTIDE SEQUENCE [LARGE SCALE GENOMIC DNA]</scope>
</reference>
<dbReference type="RefSeq" id="XP_067059279.1">
    <property type="nucleotide sequence ID" value="XM_067203588.1"/>
</dbReference>
<comment type="caution">
    <text evidence="2">The sequence shown here is derived from an EMBL/GenBank/DDBJ whole genome shotgun (WGS) entry which is preliminary data.</text>
</comment>
<dbReference type="GeneID" id="92357522"/>
<reference evidence="3" key="1">
    <citation type="journal article" date="2021" name="Microbiol. Resour. Announc.">
        <title>LGAAP: Leishmaniinae Genome Assembly and Annotation Pipeline.</title>
        <authorList>
            <person name="Almutairi H."/>
            <person name="Urbaniak M.D."/>
            <person name="Bates M.D."/>
            <person name="Jariyapan N."/>
            <person name="Kwakye-Nuako G."/>
            <person name="Thomaz-Soccol V."/>
            <person name="Al-Salem W.S."/>
            <person name="Dillon R.J."/>
            <person name="Bates P.A."/>
            <person name="Gatherer D."/>
        </authorList>
    </citation>
    <scope>NUCLEOTIDE SEQUENCE [LARGE SCALE GENOMIC DNA]</scope>
</reference>
<feature type="region of interest" description="Disordered" evidence="1">
    <location>
        <begin position="695"/>
        <end position="738"/>
    </location>
</feature>
<protein>
    <submittedName>
        <fullName evidence="2">Uncharacterized protein</fullName>
    </submittedName>
</protein>
<feature type="compositionally biased region" description="Low complexity" evidence="1">
    <location>
        <begin position="483"/>
        <end position="516"/>
    </location>
</feature>
<dbReference type="Proteomes" id="UP000674143">
    <property type="component" value="Unassembled WGS sequence"/>
</dbReference>
<sequence>MQSYRLEVAVRRVYGLAPLIASTSSKIIVEVRFLDFPPIMVHPQGYAVGDAVTYNICHKADFRMSSEQAATSFPAMCQCQLVSLNEGAVAGAARWLCPCSLVPQPDAAAQASQRTYAIYVISNAAGETVGYADMSCRVLSQDAPSTAPAQAIAPAPVYVPAPHPSVTPLPVAAPPASAPEASRGTSADVGKPYIVRVVVGESDRRHRSNQPTRWDGVQDASRGDAATTARASVSDRDHPPRRMPVNTAEKGSLLHLLQYDVAYQLQSLSETVAAALHREHDVLTRTPLKGSDKSGAVSTSRLTESIDHHVTSIVRVANIILQVANQLVDNSPAPPRIGATREVKEMSRQRRNPVNKLPLPAEGSVGHYLQYDVLYQLQCLGTNLSYMTVAYRAALDIPLSSIPAQHVEYCNELGHAIQHLTKHLNILVQSSVDGTLSSAAPSVAPGPVTRSRCRKRRESNSQSAPRAATPQRAADTSTGITKSLSSSSYSSFSSTRSTSSSSTSSSSFSSSSLTRSATQVSPAQAPTTVSTLPNPPPAVPSPRASSPSLPPPPSYATPAAATTKQTSPSPATPPPPPYTAVSPSAQSTATPLPAPPKSQARPSPSNSTGLLSTSTAELQENQLVSPGLQINHANMLQSPAVAPSTLPLHAASQSTGIYGAATSAFVPQPVPPAGSPPALNFTYFSSVSPPLATPTPLTPPNIAPSPPPIAAPTPVIPPPIQPPAPAPFTVPVPVPIPR</sequence>
<dbReference type="EMBL" id="JAFHLR010000035">
    <property type="protein sequence ID" value="KAG5466389.1"/>
    <property type="molecule type" value="Genomic_DNA"/>
</dbReference>
<name>A0A836G6M6_9TRYP</name>
<gene>
    <name evidence="2" type="ORF">LSCM4_01539</name>
</gene>
<organism evidence="2 3">
    <name type="scientific">Leishmania orientalis</name>
    <dbReference type="NCBI Taxonomy" id="2249476"/>
    <lineage>
        <taxon>Eukaryota</taxon>
        <taxon>Discoba</taxon>
        <taxon>Euglenozoa</taxon>
        <taxon>Kinetoplastea</taxon>
        <taxon>Metakinetoplastina</taxon>
        <taxon>Trypanosomatida</taxon>
        <taxon>Trypanosomatidae</taxon>
        <taxon>Leishmaniinae</taxon>
        <taxon>Leishmania</taxon>
    </lineage>
</organism>
<proteinExistence type="predicted"/>
<keyword evidence="3" id="KW-1185">Reference proteome</keyword>
<feature type="region of interest" description="Disordered" evidence="1">
    <location>
        <begin position="437"/>
        <end position="612"/>
    </location>
</feature>
<feature type="compositionally biased region" description="Polar residues" evidence="1">
    <location>
        <begin position="600"/>
        <end position="612"/>
    </location>
</feature>
<dbReference type="KEGG" id="loi:92357522"/>
<feature type="region of interest" description="Disordered" evidence="1">
    <location>
        <begin position="200"/>
        <end position="242"/>
    </location>
</feature>
<dbReference type="AlphaFoldDB" id="A0A836G6M6"/>
<feature type="compositionally biased region" description="Polar residues" evidence="1">
    <location>
        <begin position="517"/>
        <end position="529"/>
    </location>
</feature>
<evidence type="ECO:0000313" key="2">
    <source>
        <dbReference type="EMBL" id="KAG5466389.1"/>
    </source>
</evidence>
<feature type="compositionally biased region" description="Low complexity" evidence="1">
    <location>
        <begin position="556"/>
        <end position="569"/>
    </location>
</feature>